<dbReference type="Proteomes" id="UP001234178">
    <property type="component" value="Unassembled WGS sequence"/>
</dbReference>
<gene>
    <name evidence="2" type="ORF">OUZ56_032221</name>
</gene>
<sequence>MAENPTPSAVSVKEKIKKSRETEQECTTNLRQRQQELLEARKAAVDAVYAHQLVVKRLNEKLDNVAVDLTYVHVHYHPERETVMSNFIGSLLRQTREKPVNLSDEPSTCLFKLYYLWTGGPGVTFSASPTGRL</sequence>
<evidence type="ECO:0000313" key="2">
    <source>
        <dbReference type="EMBL" id="KAK4017274.1"/>
    </source>
</evidence>
<name>A0ABQ9ZXJ0_9CRUS</name>
<evidence type="ECO:0000256" key="1">
    <source>
        <dbReference type="SAM" id="MobiDB-lite"/>
    </source>
</evidence>
<accession>A0ABQ9ZXJ0</accession>
<comment type="caution">
    <text evidence="2">The sequence shown here is derived from an EMBL/GenBank/DDBJ whole genome shotgun (WGS) entry which is preliminary data.</text>
</comment>
<keyword evidence="3" id="KW-1185">Reference proteome</keyword>
<protein>
    <submittedName>
        <fullName evidence="2">Uncharacterized protein</fullName>
    </submittedName>
</protein>
<dbReference type="EMBL" id="JAOYFB010000005">
    <property type="protein sequence ID" value="KAK4017274.1"/>
    <property type="molecule type" value="Genomic_DNA"/>
</dbReference>
<proteinExistence type="predicted"/>
<organism evidence="2 3">
    <name type="scientific">Daphnia magna</name>
    <dbReference type="NCBI Taxonomy" id="35525"/>
    <lineage>
        <taxon>Eukaryota</taxon>
        <taxon>Metazoa</taxon>
        <taxon>Ecdysozoa</taxon>
        <taxon>Arthropoda</taxon>
        <taxon>Crustacea</taxon>
        <taxon>Branchiopoda</taxon>
        <taxon>Diplostraca</taxon>
        <taxon>Cladocera</taxon>
        <taxon>Anomopoda</taxon>
        <taxon>Daphniidae</taxon>
        <taxon>Daphnia</taxon>
    </lineage>
</organism>
<reference evidence="2 3" key="1">
    <citation type="journal article" date="2023" name="Nucleic Acids Res.">
        <title>The hologenome of Daphnia magna reveals possible DNA methylation and microbiome-mediated evolution of the host genome.</title>
        <authorList>
            <person name="Chaturvedi A."/>
            <person name="Li X."/>
            <person name="Dhandapani V."/>
            <person name="Marshall H."/>
            <person name="Kissane S."/>
            <person name="Cuenca-Cambronero M."/>
            <person name="Asole G."/>
            <person name="Calvet F."/>
            <person name="Ruiz-Romero M."/>
            <person name="Marangio P."/>
            <person name="Guigo R."/>
            <person name="Rago D."/>
            <person name="Mirbahai L."/>
            <person name="Eastwood N."/>
            <person name="Colbourne J.K."/>
            <person name="Zhou J."/>
            <person name="Mallon E."/>
            <person name="Orsini L."/>
        </authorList>
    </citation>
    <scope>NUCLEOTIDE SEQUENCE [LARGE SCALE GENOMIC DNA]</scope>
    <source>
        <strain evidence="2">LRV0_1</strain>
    </source>
</reference>
<evidence type="ECO:0000313" key="3">
    <source>
        <dbReference type="Proteomes" id="UP001234178"/>
    </source>
</evidence>
<feature type="region of interest" description="Disordered" evidence="1">
    <location>
        <begin position="1"/>
        <end position="26"/>
    </location>
</feature>